<dbReference type="PANTHER" id="PTHR47865">
    <property type="entry name" value="OS05G0580550 PROTEIN"/>
    <property type="match status" value="1"/>
</dbReference>
<feature type="compositionally biased region" description="Acidic residues" evidence="1">
    <location>
        <begin position="122"/>
        <end position="136"/>
    </location>
</feature>
<dbReference type="Gramene" id="TKW07842">
    <property type="protein sequence ID" value="TKW07842"/>
    <property type="gene ID" value="SEVIR_7G334300v2"/>
</dbReference>
<evidence type="ECO:0000313" key="3">
    <source>
        <dbReference type="Proteomes" id="UP000298652"/>
    </source>
</evidence>
<proteinExistence type="predicted"/>
<feature type="region of interest" description="Disordered" evidence="1">
    <location>
        <begin position="118"/>
        <end position="145"/>
    </location>
</feature>
<evidence type="ECO:0000313" key="2">
    <source>
        <dbReference type="EMBL" id="TKW07842.1"/>
    </source>
</evidence>
<keyword evidence="3" id="KW-1185">Reference proteome</keyword>
<gene>
    <name evidence="2" type="ORF">SEVIR_7G334300v2</name>
</gene>
<name>A0A4U6TZH4_SETVI</name>
<dbReference type="EMBL" id="CM016558">
    <property type="protein sequence ID" value="TKW07842.1"/>
    <property type="molecule type" value="Genomic_DNA"/>
</dbReference>
<dbReference type="Proteomes" id="UP000298652">
    <property type="component" value="Chromosome 7"/>
</dbReference>
<dbReference type="PANTHER" id="PTHR47865:SF1">
    <property type="entry name" value="OS08G0106700 PROTEIN"/>
    <property type="match status" value="1"/>
</dbReference>
<sequence length="254" mass="28116">MEDEGKGEHSDGNGITSWASNMSTFMLSYLSNLIVSGTRTSGNFKKVHFNMCARALNDQCKTSLNNSIISLDQEHCNGYIKDHKSDATYLNKPLAHYNEMSIIFSNTMATRKYAKSSIDPLGTEDGETEEKEDTPDDNGASSYASKPKRAKTIIDIEDDSTLVGVLKYVGEKLSNAIEKVAAPTPPPPPPPADELPEDLFNVLTSLPGFEEAHISYYYAYLVANPHIAKAFYKLPFNHKLNWVAFFIADKFPGC</sequence>
<organism evidence="2 3">
    <name type="scientific">Setaria viridis</name>
    <name type="common">Green bristlegrass</name>
    <name type="synonym">Setaria italica subsp. viridis</name>
    <dbReference type="NCBI Taxonomy" id="4556"/>
    <lineage>
        <taxon>Eukaryota</taxon>
        <taxon>Viridiplantae</taxon>
        <taxon>Streptophyta</taxon>
        <taxon>Embryophyta</taxon>
        <taxon>Tracheophyta</taxon>
        <taxon>Spermatophyta</taxon>
        <taxon>Magnoliopsida</taxon>
        <taxon>Liliopsida</taxon>
        <taxon>Poales</taxon>
        <taxon>Poaceae</taxon>
        <taxon>PACMAD clade</taxon>
        <taxon>Panicoideae</taxon>
        <taxon>Panicodae</taxon>
        <taxon>Paniceae</taxon>
        <taxon>Cenchrinae</taxon>
        <taxon>Setaria</taxon>
    </lineage>
</organism>
<evidence type="ECO:0000256" key="1">
    <source>
        <dbReference type="SAM" id="MobiDB-lite"/>
    </source>
</evidence>
<dbReference type="OMA" id="PRVTMAF"/>
<reference evidence="2" key="1">
    <citation type="submission" date="2019-03" db="EMBL/GenBank/DDBJ databases">
        <title>WGS assembly of Setaria viridis.</title>
        <authorList>
            <person name="Huang P."/>
            <person name="Jenkins J."/>
            <person name="Grimwood J."/>
            <person name="Barry K."/>
            <person name="Healey A."/>
            <person name="Mamidi S."/>
            <person name="Sreedasyam A."/>
            <person name="Shu S."/>
            <person name="Feldman M."/>
            <person name="Wu J."/>
            <person name="Yu Y."/>
            <person name="Chen C."/>
            <person name="Johnson J."/>
            <person name="Rokhsar D."/>
            <person name="Baxter I."/>
            <person name="Schmutz J."/>
            <person name="Brutnell T."/>
            <person name="Kellogg E."/>
        </authorList>
    </citation>
    <scope>NUCLEOTIDE SEQUENCE [LARGE SCALE GENOMIC DNA]</scope>
</reference>
<protein>
    <submittedName>
        <fullName evidence="2">Uncharacterized protein</fullName>
    </submittedName>
</protein>
<dbReference type="AlphaFoldDB" id="A0A4U6TZH4"/>
<accession>A0A4U6TZH4</accession>